<gene>
    <name evidence="1" type="ORF">LTR78_005718</name>
</gene>
<evidence type="ECO:0000313" key="1">
    <source>
        <dbReference type="EMBL" id="KAK3674249.1"/>
    </source>
</evidence>
<evidence type="ECO:0000313" key="2">
    <source>
        <dbReference type="Proteomes" id="UP001274830"/>
    </source>
</evidence>
<dbReference type="Proteomes" id="UP001274830">
    <property type="component" value="Unassembled WGS sequence"/>
</dbReference>
<dbReference type="EMBL" id="JAUTXT010000020">
    <property type="protein sequence ID" value="KAK3674249.1"/>
    <property type="molecule type" value="Genomic_DNA"/>
</dbReference>
<proteinExistence type="predicted"/>
<accession>A0AAE0WM47</accession>
<comment type="caution">
    <text evidence="1">The sequence shown here is derived from an EMBL/GenBank/DDBJ whole genome shotgun (WGS) entry which is preliminary data.</text>
</comment>
<organism evidence="1 2">
    <name type="scientific">Recurvomyces mirabilis</name>
    <dbReference type="NCBI Taxonomy" id="574656"/>
    <lineage>
        <taxon>Eukaryota</taxon>
        <taxon>Fungi</taxon>
        <taxon>Dikarya</taxon>
        <taxon>Ascomycota</taxon>
        <taxon>Pezizomycotina</taxon>
        <taxon>Dothideomycetes</taxon>
        <taxon>Dothideomycetidae</taxon>
        <taxon>Mycosphaerellales</taxon>
        <taxon>Teratosphaeriaceae</taxon>
        <taxon>Recurvomyces</taxon>
    </lineage>
</organism>
<sequence>MQHYHVKQDPTLATRSRDLSRECHKKLFYAASIVGCLDLVTAITPLERAVNPFDPKRSPPYLHILIWEEHVDRGARIHVPNRELLESCFPLSQYPVFAPQHVVRYNFWRPGDARNTLSRSTRASPEYLQGCAVVDCERDMTLELTYRLRMVSKTGRGTWYQYLHMHESWEPAIEKFLREGGRRC</sequence>
<reference evidence="1" key="1">
    <citation type="submission" date="2023-07" db="EMBL/GenBank/DDBJ databases">
        <title>Black Yeasts Isolated from many extreme environments.</title>
        <authorList>
            <person name="Coleine C."/>
            <person name="Stajich J.E."/>
            <person name="Selbmann L."/>
        </authorList>
    </citation>
    <scope>NUCLEOTIDE SEQUENCE</scope>
    <source>
        <strain evidence="1">CCFEE 5485</strain>
    </source>
</reference>
<protein>
    <submittedName>
        <fullName evidence="1">Uncharacterized protein</fullName>
    </submittedName>
</protein>
<keyword evidence="2" id="KW-1185">Reference proteome</keyword>
<dbReference type="AlphaFoldDB" id="A0AAE0WM47"/>
<name>A0AAE0WM47_9PEZI</name>